<feature type="region of interest" description="Disordered" evidence="7">
    <location>
        <begin position="98"/>
        <end position="132"/>
    </location>
</feature>
<dbReference type="InterPro" id="IPR019775">
    <property type="entry name" value="WD40_repeat_CS"/>
</dbReference>
<dbReference type="PRINTS" id="PR00320">
    <property type="entry name" value="GPROTEINBRPT"/>
</dbReference>
<reference evidence="9 10" key="1">
    <citation type="journal article" date="2011" name="J. Gen. Appl. Microbiol.">
        <title>Draft genome sequencing of the enigmatic yeast Saitoella complicata.</title>
        <authorList>
            <person name="Nishida H."/>
            <person name="Hamamoto M."/>
            <person name="Sugiyama J."/>
        </authorList>
    </citation>
    <scope>NUCLEOTIDE SEQUENCE [LARGE SCALE GENOMIC DNA]</scope>
    <source>
        <strain evidence="9 10">NRRL Y-17804</strain>
    </source>
</reference>
<feature type="compositionally biased region" description="Basic and acidic residues" evidence="7">
    <location>
        <begin position="459"/>
        <end position="471"/>
    </location>
</feature>
<proteinExistence type="predicted"/>
<dbReference type="InterPro" id="IPR013890">
    <property type="entry name" value="Tscrpt_rep_Tup1_N"/>
</dbReference>
<dbReference type="PROSITE" id="PS50294">
    <property type="entry name" value="WD_REPEATS_REGION"/>
    <property type="match status" value="6"/>
</dbReference>
<dbReference type="SMART" id="SM00320">
    <property type="entry name" value="WD40"/>
    <property type="match status" value="7"/>
</dbReference>
<evidence type="ECO:0000256" key="3">
    <source>
        <dbReference type="ARBA" id="ARBA00022737"/>
    </source>
</evidence>
<dbReference type="PANTHER" id="PTHR19848:SF8">
    <property type="entry name" value="F-BOX AND WD REPEAT DOMAIN CONTAINING 7"/>
    <property type="match status" value="1"/>
</dbReference>
<name>A0A0E9NFN3_SAICN</name>
<keyword evidence="2 6" id="KW-0853">WD repeat</keyword>
<evidence type="ECO:0000256" key="7">
    <source>
        <dbReference type="SAM" id="MobiDB-lite"/>
    </source>
</evidence>
<keyword evidence="3" id="KW-0677">Repeat</keyword>
<evidence type="ECO:0000256" key="4">
    <source>
        <dbReference type="ARBA" id="ARBA00023015"/>
    </source>
</evidence>
<protein>
    <recommendedName>
        <fullName evidence="8">Transcriptional repressor Tup1 N-terminal domain-containing protein</fullName>
    </recommendedName>
</protein>
<dbReference type="PROSITE" id="PS00678">
    <property type="entry name" value="WD_REPEATS_1"/>
    <property type="match status" value="4"/>
</dbReference>
<feature type="repeat" description="WD" evidence="6">
    <location>
        <begin position="552"/>
        <end position="586"/>
    </location>
</feature>
<feature type="repeat" description="WD" evidence="6">
    <location>
        <begin position="766"/>
        <end position="801"/>
    </location>
</feature>
<sequence length="801" mass="87610">MSRRNARSVFEWYHFHADWMNFREWSVPSGSIAAARWGGLFFEGLVWLRRFLHISSAARLHVSILGCGQFGLLLLVRRNEGDAPTLLASLPLPLQRKLPRVAPTPGRNNHQTTKTQVLPRHPRGTRFLDSPDTSIASTSSVQAITRRPSHRVTHQPLHRNFPSARSIVTGGYGAYNPRSCRTSTTTLLDAIKNEFDSITQEASVFKMHKDDYEHKISAQIQEMQSVRQTVYELELTHKKIKQQYEDEITRLRRELEARSGQAPMPQQAAPQQQQVPPQHAAPMNQQTPASQQPGQPAPPAIGQGPSNLFGGIMSGQGSLAAPEQQQQQQGQPGQGGYPGYPNGQQQQPPTKRPRTDAEPYTPGPGGPNAQYPGSVKSAYPPNSNAPAVESPGAQHATPVPKRPKNNGPAGSVTATPQSQATGIAPIVPSPHVGGDAALVKQDRAGSVPPMGAAPPHVPMGDHDSEDDLPRGLKKKGEDWYVVYNPKAPKNLEVNLLHSLEHMSVVCCVRFSADGKYLATGCNRSAQIYEVKTGKRVCVLKDEAADREGDLYIRSVCFSPNGKLLATGAEDRQIRIWDIKNKKIVHLLTGHEQDIYSLDFSRDGRYVASGSGDRTARVWDLETGQCILTLSIEDGVTTVAISPDGRYVAAGSLDKIVRVWDSQTGYLLERLEGHKDSVYSVAFSPDGKDLLSGSLDKTIKLWELNSPRGLPTGRDAKGGNCKLTFSGHKDFVLSVCLSPDGRWVVSGSKDRCVEFWDPRDGTPQLMLQGHKNSVISVAISPNGKLFATGSGDMRAKIWTMQA</sequence>
<evidence type="ECO:0000256" key="6">
    <source>
        <dbReference type="PROSITE-ProRule" id="PRU00221"/>
    </source>
</evidence>
<reference evidence="9 10" key="2">
    <citation type="journal article" date="2014" name="J. Gen. Appl. Microbiol.">
        <title>The early diverging ascomycetous budding yeast Saitoella complicata has three histone deacetylases belonging to the Clr6, Hos2, and Rpd3 lineages.</title>
        <authorList>
            <person name="Nishida H."/>
            <person name="Matsumoto T."/>
            <person name="Kondo S."/>
            <person name="Hamamoto M."/>
            <person name="Yoshikawa H."/>
        </authorList>
    </citation>
    <scope>NUCLEOTIDE SEQUENCE [LARGE SCALE GENOMIC DNA]</scope>
    <source>
        <strain evidence="9 10">NRRL Y-17804</strain>
    </source>
</reference>
<feature type="region of interest" description="Disordered" evidence="7">
    <location>
        <begin position="444"/>
        <end position="471"/>
    </location>
</feature>
<dbReference type="Pfam" id="PF00400">
    <property type="entry name" value="WD40"/>
    <property type="match status" value="7"/>
</dbReference>
<dbReference type="InterPro" id="IPR015943">
    <property type="entry name" value="WD40/YVTN_repeat-like_dom_sf"/>
</dbReference>
<feature type="region of interest" description="Disordered" evidence="7">
    <location>
        <begin position="257"/>
        <end position="416"/>
    </location>
</feature>
<keyword evidence="5" id="KW-0804">Transcription</keyword>
<feature type="repeat" description="WD" evidence="6">
    <location>
        <begin position="724"/>
        <end position="765"/>
    </location>
</feature>
<evidence type="ECO:0000313" key="10">
    <source>
        <dbReference type="Proteomes" id="UP000033140"/>
    </source>
</evidence>
<dbReference type="InterPro" id="IPR020472">
    <property type="entry name" value="WD40_PAC1"/>
</dbReference>
<keyword evidence="10" id="KW-1185">Reference proteome</keyword>
<keyword evidence="1" id="KW-0678">Repressor</keyword>
<dbReference type="Gene3D" id="1.20.5.340">
    <property type="match status" value="1"/>
</dbReference>
<reference evidence="9 10" key="3">
    <citation type="journal article" date="2015" name="Genome Announc.">
        <title>Draft Genome Sequence of the Archiascomycetous Yeast Saitoella complicata.</title>
        <authorList>
            <person name="Yamauchi K."/>
            <person name="Kondo S."/>
            <person name="Hamamoto M."/>
            <person name="Takahashi Y."/>
            <person name="Ogura Y."/>
            <person name="Hayashi T."/>
            <person name="Nishida H."/>
        </authorList>
    </citation>
    <scope>NUCLEOTIDE SEQUENCE [LARGE SCALE GENOMIC DNA]</scope>
    <source>
        <strain evidence="9 10">NRRL Y-17804</strain>
    </source>
</reference>
<gene>
    <name evidence="9" type="ORF">G7K_2847-t1</name>
</gene>
<evidence type="ECO:0000256" key="1">
    <source>
        <dbReference type="ARBA" id="ARBA00022491"/>
    </source>
</evidence>
<dbReference type="InterPro" id="IPR036322">
    <property type="entry name" value="WD40_repeat_dom_sf"/>
</dbReference>
<dbReference type="Proteomes" id="UP000033140">
    <property type="component" value="Unassembled WGS sequence"/>
</dbReference>
<dbReference type="CDD" id="cd00200">
    <property type="entry name" value="WD40"/>
    <property type="match status" value="1"/>
</dbReference>
<feature type="repeat" description="WD" evidence="6">
    <location>
        <begin position="587"/>
        <end position="628"/>
    </location>
</feature>
<dbReference type="AlphaFoldDB" id="A0A0E9NFN3"/>
<evidence type="ECO:0000313" key="9">
    <source>
        <dbReference type="EMBL" id="GAO48677.1"/>
    </source>
</evidence>
<evidence type="ECO:0000256" key="2">
    <source>
        <dbReference type="ARBA" id="ARBA00022574"/>
    </source>
</evidence>
<evidence type="ECO:0000259" key="8">
    <source>
        <dbReference type="Pfam" id="PF08581"/>
    </source>
</evidence>
<dbReference type="InterPro" id="IPR001680">
    <property type="entry name" value="WD40_rpt"/>
</dbReference>
<dbReference type="SUPFAM" id="SSF50978">
    <property type="entry name" value="WD40 repeat-like"/>
    <property type="match status" value="1"/>
</dbReference>
<feature type="compositionally biased region" description="Low complexity" evidence="7">
    <location>
        <begin position="261"/>
        <end position="305"/>
    </location>
</feature>
<evidence type="ECO:0000256" key="5">
    <source>
        <dbReference type="ARBA" id="ARBA00023163"/>
    </source>
</evidence>
<feature type="domain" description="Transcriptional repressor Tup1 N-terminal" evidence="8">
    <location>
        <begin position="187"/>
        <end position="258"/>
    </location>
</feature>
<feature type="compositionally biased region" description="Low complexity" evidence="7">
    <location>
        <begin position="339"/>
        <end position="349"/>
    </location>
</feature>
<dbReference type="Gene3D" id="2.130.10.10">
    <property type="entry name" value="YVTN repeat-like/Quinoprotein amine dehydrogenase"/>
    <property type="match status" value="1"/>
</dbReference>
<feature type="repeat" description="WD" evidence="6">
    <location>
        <begin position="670"/>
        <end position="711"/>
    </location>
</feature>
<dbReference type="Pfam" id="PF08581">
    <property type="entry name" value="Tup_N"/>
    <property type="match status" value="1"/>
</dbReference>
<keyword evidence="4" id="KW-0805">Transcription regulation</keyword>
<comment type="caution">
    <text evidence="9">The sequence shown here is derived from an EMBL/GenBank/DDBJ whole genome shotgun (WGS) entry which is preliminary data.</text>
</comment>
<dbReference type="FunFam" id="2.130.10.10:FF:000111">
    <property type="entry name" value="Transcriptional repressor rco-1"/>
    <property type="match status" value="1"/>
</dbReference>
<feature type="repeat" description="WD" evidence="6">
    <location>
        <begin position="628"/>
        <end position="669"/>
    </location>
</feature>
<dbReference type="OMA" id="LTPDANW"/>
<feature type="compositionally biased region" description="Polar residues" evidence="7">
    <location>
        <begin position="106"/>
        <end position="116"/>
    </location>
</feature>
<dbReference type="PROSITE" id="PS50082">
    <property type="entry name" value="WD_REPEATS_2"/>
    <property type="match status" value="6"/>
</dbReference>
<organism evidence="9 10">
    <name type="scientific">Saitoella complicata (strain BCRC 22490 / CBS 7301 / JCM 7358 / NBRC 10748 / NRRL Y-17804)</name>
    <dbReference type="NCBI Taxonomy" id="698492"/>
    <lineage>
        <taxon>Eukaryota</taxon>
        <taxon>Fungi</taxon>
        <taxon>Dikarya</taxon>
        <taxon>Ascomycota</taxon>
        <taxon>Taphrinomycotina</taxon>
        <taxon>Taphrinomycotina incertae sedis</taxon>
        <taxon>Saitoella</taxon>
    </lineage>
</organism>
<dbReference type="PANTHER" id="PTHR19848">
    <property type="entry name" value="WD40 REPEAT PROTEIN"/>
    <property type="match status" value="1"/>
</dbReference>
<dbReference type="STRING" id="698492.A0A0E9NFN3"/>
<dbReference type="EMBL" id="BACD03000016">
    <property type="protein sequence ID" value="GAO48677.1"/>
    <property type="molecule type" value="Genomic_DNA"/>
</dbReference>
<accession>A0A0E9NFN3</accession>